<gene>
    <name evidence="2" type="ORF">HNP76_002782</name>
</gene>
<evidence type="ECO:0000256" key="1">
    <source>
        <dbReference type="SAM" id="SignalP"/>
    </source>
</evidence>
<dbReference type="AlphaFoldDB" id="A0A7W8GBK9"/>
<dbReference type="GO" id="GO:0030234">
    <property type="term" value="F:enzyme regulator activity"/>
    <property type="evidence" value="ECO:0007669"/>
    <property type="project" value="TreeGrafter"/>
</dbReference>
<protein>
    <recommendedName>
        <fullName evidence="4">Penicillin-binding protein activator LpoB</fullName>
    </recommendedName>
</protein>
<dbReference type="Pfam" id="PF13036">
    <property type="entry name" value="LpoB"/>
    <property type="match status" value="1"/>
</dbReference>
<dbReference type="Gene3D" id="3.40.50.10610">
    <property type="entry name" value="ABC-type transport auxiliary lipoprotein component"/>
    <property type="match status" value="1"/>
</dbReference>
<reference evidence="2 3" key="1">
    <citation type="submission" date="2020-08" db="EMBL/GenBank/DDBJ databases">
        <title>Genomic Encyclopedia of Type Strains, Phase IV (KMG-IV): sequencing the most valuable type-strain genomes for metagenomic binning, comparative biology and taxonomic classification.</title>
        <authorList>
            <person name="Goeker M."/>
        </authorList>
    </citation>
    <scope>NUCLEOTIDE SEQUENCE [LARGE SCALE GENOMIC DNA]</scope>
    <source>
        <strain evidence="2 3">DSM 103462</strain>
    </source>
</reference>
<dbReference type="Proteomes" id="UP000518887">
    <property type="component" value="Unassembled WGS sequence"/>
</dbReference>
<dbReference type="GO" id="GO:0031241">
    <property type="term" value="C:periplasmic side of cell outer membrane"/>
    <property type="evidence" value="ECO:0007669"/>
    <property type="project" value="TreeGrafter"/>
</dbReference>
<dbReference type="EMBL" id="JACHFQ010000010">
    <property type="protein sequence ID" value="MBB5227383.1"/>
    <property type="molecule type" value="Genomic_DNA"/>
</dbReference>
<keyword evidence="1" id="KW-0732">Signal</keyword>
<accession>A0A7W8GBK9</accession>
<organism evidence="2 3">
    <name type="scientific">Treponema ruminis</name>
    <dbReference type="NCBI Taxonomy" id="744515"/>
    <lineage>
        <taxon>Bacteria</taxon>
        <taxon>Pseudomonadati</taxon>
        <taxon>Spirochaetota</taxon>
        <taxon>Spirochaetia</taxon>
        <taxon>Spirochaetales</taxon>
        <taxon>Treponemataceae</taxon>
        <taxon>Treponema</taxon>
    </lineage>
</organism>
<sequence>MKKVALILAALAAVTLISCGSTQVDRYEAGADVKDLSGYWNENDIKMVCEELIAGCTASPRVSKFEAEKGRLPVAIVGKIANKSSEHIDTAMVAKRFQTAIINSGAMEFVADSEQRLELRAEKNDQAENAYETAKSIGNELAADFMLQGTVLSHVDQEGRESVRTYQVDAQLIDIETNKILWQGEKTISKYVKKASKKL</sequence>
<comment type="caution">
    <text evidence="2">The sequence shown here is derived from an EMBL/GenBank/DDBJ whole genome shotgun (WGS) entry which is preliminary data.</text>
</comment>
<dbReference type="InterPro" id="IPR014094">
    <property type="entry name" value="LpoB"/>
</dbReference>
<keyword evidence="3" id="KW-1185">Reference proteome</keyword>
<evidence type="ECO:0008006" key="4">
    <source>
        <dbReference type="Google" id="ProtNLM"/>
    </source>
</evidence>
<dbReference type="PROSITE" id="PS51257">
    <property type="entry name" value="PROKAR_LIPOPROTEIN"/>
    <property type="match status" value="1"/>
</dbReference>
<dbReference type="RefSeq" id="WP_184661566.1">
    <property type="nucleotide sequence ID" value="NZ_CP031518.1"/>
</dbReference>
<evidence type="ECO:0000313" key="3">
    <source>
        <dbReference type="Proteomes" id="UP000518887"/>
    </source>
</evidence>
<dbReference type="PANTHER" id="PTHR40593:SF1">
    <property type="entry name" value="PENICILLIN-BINDING PROTEIN ACTIVATOR LPOB"/>
    <property type="match status" value="1"/>
</dbReference>
<name>A0A7W8GBK9_9SPIR</name>
<evidence type="ECO:0000313" key="2">
    <source>
        <dbReference type="EMBL" id="MBB5227383.1"/>
    </source>
</evidence>
<feature type="signal peptide" evidence="1">
    <location>
        <begin position="1"/>
        <end position="20"/>
    </location>
</feature>
<feature type="chain" id="PRO_5030892472" description="Penicillin-binding protein activator LpoB" evidence="1">
    <location>
        <begin position="21"/>
        <end position="199"/>
    </location>
</feature>
<dbReference type="GO" id="GO:0009252">
    <property type="term" value="P:peptidoglycan biosynthetic process"/>
    <property type="evidence" value="ECO:0007669"/>
    <property type="project" value="TreeGrafter"/>
</dbReference>
<proteinExistence type="predicted"/>
<dbReference type="PANTHER" id="PTHR40593">
    <property type="entry name" value="PENICILLIN-BINDING PROTEIN ACTIVATOR LPOB"/>
    <property type="match status" value="1"/>
</dbReference>